<evidence type="ECO:0000256" key="12">
    <source>
        <dbReference type="SAM" id="Coils"/>
    </source>
</evidence>
<keyword evidence="5" id="KW-0053">Apoptosis</keyword>
<dbReference type="STRING" id="2711.A0A067EUY0"/>
<sequence>MIQLLYTVIFSQMALIMTLLFKTPLRKLVIMSLDRVKRGRGPVVVKTVGGTLFIVLMSSVYSILKIQQRTLETGALNPTDQILMSKHMLEASLMGFLLFLSLMMDRLHHYIRELRLLRKAMEAAKKQTRSFEDGKNDNVDERKGLGDDIATLKTKIKKLESECEMKDKEANAAKAEAEALKKQSEGFLLEYDRLLADNQHLRNQLESIDHSDSKKDM</sequence>
<dbReference type="PANTHER" id="PTHR12701:SF44">
    <property type="entry name" value="ENDOPLASMIC RETICULUM TRANSMEMBRANE PROTEIN"/>
    <property type="match status" value="1"/>
</dbReference>
<dbReference type="InterPro" id="IPR008417">
    <property type="entry name" value="BAP29/BAP31"/>
</dbReference>
<dbReference type="GO" id="GO:0005789">
    <property type="term" value="C:endoplasmic reticulum membrane"/>
    <property type="evidence" value="ECO:0000318"/>
    <property type="project" value="GO_Central"/>
</dbReference>
<evidence type="ECO:0000256" key="1">
    <source>
        <dbReference type="ARBA" id="ARBA00004477"/>
    </source>
</evidence>
<name>A0A067EUY0_CITSI</name>
<dbReference type="EMBL" id="KK784993">
    <property type="protein sequence ID" value="KDO54706.1"/>
    <property type="molecule type" value="Genomic_DNA"/>
</dbReference>
<feature type="transmembrane region" description="Helical" evidence="11">
    <location>
        <begin position="6"/>
        <end position="22"/>
    </location>
</feature>
<evidence type="ECO:0000256" key="6">
    <source>
        <dbReference type="ARBA" id="ARBA00022824"/>
    </source>
</evidence>
<keyword evidence="11" id="KW-0931">ER-Golgi transport</keyword>
<evidence type="ECO:0000313" key="14">
    <source>
        <dbReference type="Proteomes" id="UP000027120"/>
    </source>
</evidence>
<keyword evidence="7 11" id="KW-0653">Protein transport</keyword>
<dbReference type="SMR" id="A0A067EUY0"/>
<comment type="subcellular location">
    <subcellularLocation>
        <location evidence="1 11">Endoplasmic reticulum membrane</location>
        <topology evidence="1 11">Multi-pass membrane protein</topology>
    </subcellularLocation>
</comment>
<evidence type="ECO:0000256" key="7">
    <source>
        <dbReference type="ARBA" id="ARBA00022927"/>
    </source>
</evidence>
<keyword evidence="6 11" id="KW-0256">Endoplasmic reticulum</keyword>
<dbReference type="Proteomes" id="UP000027120">
    <property type="component" value="Unassembled WGS sequence"/>
</dbReference>
<dbReference type="eggNOG" id="KOG1962">
    <property type="taxonomic scope" value="Eukaryota"/>
</dbReference>
<dbReference type="GO" id="GO:0070973">
    <property type="term" value="P:protein localization to endoplasmic reticulum exit site"/>
    <property type="evidence" value="ECO:0000318"/>
    <property type="project" value="GO_Central"/>
</dbReference>
<feature type="coiled-coil region" evidence="12">
    <location>
        <begin position="107"/>
        <end position="185"/>
    </location>
</feature>
<evidence type="ECO:0000256" key="10">
    <source>
        <dbReference type="ARBA" id="ARBA00023136"/>
    </source>
</evidence>
<evidence type="ECO:0000256" key="11">
    <source>
        <dbReference type="RuleBase" id="RU367026"/>
    </source>
</evidence>
<comment type="similarity">
    <text evidence="2 11">Belongs to the BCAP29/BCAP31 family.</text>
</comment>
<keyword evidence="9 12" id="KW-0175">Coiled coil</keyword>
<keyword evidence="3 11" id="KW-0813">Transport</keyword>
<dbReference type="KEGG" id="cit:102629814"/>
<keyword evidence="14" id="KW-1185">Reference proteome</keyword>
<dbReference type="OrthoDB" id="435607at2759"/>
<evidence type="ECO:0000313" key="13">
    <source>
        <dbReference type="EMBL" id="KDO54706.1"/>
    </source>
</evidence>
<evidence type="ECO:0000256" key="3">
    <source>
        <dbReference type="ARBA" id="ARBA00022448"/>
    </source>
</evidence>
<keyword evidence="4 11" id="KW-0812">Transmembrane</keyword>
<feature type="transmembrane region" description="Helical" evidence="11">
    <location>
        <begin position="84"/>
        <end position="104"/>
    </location>
</feature>
<accession>A0A067EUY0</accession>
<dbReference type="GO" id="GO:0006886">
    <property type="term" value="P:intracellular protein transport"/>
    <property type="evidence" value="ECO:0007669"/>
    <property type="project" value="UniProtKB-UniRule"/>
</dbReference>
<gene>
    <name evidence="13" type="ORF">CISIN_1g027898mg</name>
</gene>
<dbReference type="PaxDb" id="2711-XP_006469667.1"/>
<evidence type="ECO:0000256" key="8">
    <source>
        <dbReference type="ARBA" id="ARBA00022989"/>
    </source>
</evidence>
<evidence type="ECO:0000256" key="4">
    <source>
        <dbReference type="ARBA" id="ARBA00022692"/>
    </source>
</evidence>
<comment type="function">
    <text evidence="11">May play a role in anterograde transport of membrane proteins from the endoplasmic reticulum to the Golgi.</text>
</comment>
<proteinExistence type="inferred from homology"/>
<evidence type="ECO:0000256" key="5">
    <source>
        <dbReference type="ARBA" id="ARBA00022703"/>
    </source>
</evidence>
<reference evidence="13 14" key="1">
    <citation type="submission" date="2014-04" db="EMBL/GenBank/DDBJ databases">
        <authorList>
            <consortium name="International Citrus Genome Consortium"/>
            <person name="Gmitter F."/>
            <person name="Chen C."/>
            <person name="Farmerie W."/>
            <person name="Harkins T."/>
            <person name="Desany B."/>
            <person name="Mohiuddin M."/>
            <person name="Kodira C."/>
            <person name="Borodovsky M."/>
            <person name="Lomsadze A."/>
            <person name="Burns P."/>
            <person name="Jenkins J."/>
            <person name="Prochnik S."/>
            <person name="Shu S."/>
            <person name="Chapman J."/>
            <person name="Pitluck S."/>
            <person name="Schmutz J."/>
            <person name="Rokhsar D."/>
        </authorList>
    </citation>
    <scope>NUCLEOTIDE SEQUENCE</scope>
</reference>
<feature type="transmembrane region" description="Helical" evidence="11">
    <location>
        <begin position="43"/>
        <end position="64"/>
    </location>
</feature>
<dbReference type="FunFam" id="1.20.5.110:FF:000011">
    <property type="entry name" value="B-cell receptor-associated protein 29"/>
    <property type="match status" value="1"/>
</dbReference>
<dbReference type="Gene3D" id="1.20.5.110">
    <property type="match status" value="1"/>
</dbReference>
<keyword evidence="8 11" id="KW-1133">Transmembrane helix</keyword>
<evidence type="ECO:0000256" key="9">
    <source>
        <dbReference type="ARBA" id="ARBA00023054"/>
    </source>
</evidence>
<dbReference type="PANTHER" id="PTHR12701">
    <property type="entry name" value="BCR-ASSOCIATED PROTEIN, BAP"/>
    <property type="match status" value="1"/>
</dbReference>
<dbReference type="AlphaFoldDB" id="A0A067EUY0"/>
<protein>
    <recommendedName>
        <fullName evidence="11">Endoplasmic reticulum transmembrane protein</fullName>
    </recommendedName>
</protein>
<evidence type="ECO:0000256" key="2">
    <source>
        <dbReference type="ARBA" id="ARBA00007956"/>
    </source>
</evidence>
<dbReference type="GO" id="GO:0006888">
    <property type="term" value="P:endoplasmic reticulum to Golgi vesicle-mediated transport"/>
    <property type="evidence" value="ECO:0000318"/>
    <property type="project" value="GO_Central"/>
</dbReference>
<organism evidence="13 14">
    <name type="scientific">Citrus sinensis</name>
    <name type="common">Sweet orange</name>
    <name type="synonym">Citrus aurantium var. sinensis</name>
    <dbReference type="NCBI Taxonomy" id="2711"/>
    <lineage>
        <taxon>Eukaryota</taxon>
        <taxon>Viridiplantae</taxon>
        <taxon>Streptophyta</taxon>
        <taxon>Embryophyta</taxon>
        <taxon>Tracheophyta</taxon>
        <taxon>Spermatophyta</taxon>
        <taxon>Magnoliopsida</taxon>
        <taxon>eudicotyledons</taxon>
        <taxon>Gunneridae</taxon>
        <taxon>Pentapetalae</taxon>
        <taxon>rosids</taxon>
        <taxon>malvids</taxon>
        <taxon>Sapindales</taxon>
        <taxon>Rutaceae</taxon>
        <taxon>Aurantioideae</taxon>
        <taxon>Citrus</taxon>
    </lineage>
</organism>
<keyword evidence="10 11" id="KW-0472">Membrane</keyword>